<comment type="subcellular location">
    <subcellularLocation>
        <location evidence="6">Cytoplasm</location>
    </subcellularLocation>
</comment>
<dbReference type="FunFam" id="3.30.950.10:FF:000003">
    <property type="entry name" value="Ribosomal RNA small subunit methyltransferase I"/>
    <property type="match status" value="1"/>
</dbReference>
<dbReference type="EMBL" id="SZNQ01000001">
    <property type="protein sequence ID" value="TKT01232.1"/>
    <property type="molecule type" value="Genomic_DNA"/>
</dbReference>
<evidence type="ECO:0000256" key="6">
    <source>
        <dbReference type="HAMAP-Rule" id="MF_01877"/>
    </source>
</evidence>
<keyword evidence="2 6" id="KW-0698">rRNA processing</keyword>
<keyword evidence="1 6" id="KW-0963">Cytoplasm</keyword>
<dbReference type="OrthoDB" id="9809084at2"/>
<dbReference type="InterPro" id="IPR014776">
    <property type="entry name" value="4pyrrole_Mease_sub2"/>
</dbReference>
<dbReference type="Pfam" id="PF00590">
    <property type="entry name" value="TP_methylase"/>
    <property type="match status" value="1"/>
</dbReference>
<comment type="caution">
    <text evidence="8">The sequence shown here is derived from an EMBL/GenBank/DDBJ whole genome shotgun (WGS) entry which is preliminary data.</text>
</comment>
<dbReference type="Proteomes" id="UP000305929">
    <property type="component" value="Unassembled WGS sequence"/>
</dbReference>
<dbReference type="Gene3D" id="3.30.950.10">
    <property type="entry name" value="Methyltransferase, Cobalt-precorrin-4 Transmethylase, Domain 2"/>
    <property type="match status" value="1"/>
</dbReference>
<keyword evidence="3 6" id="KW-0489">Methyltransferase</keyword>
<dbReference type="AlphaFoldDB" id="A0A4U5WIJ1"/>
<evidence type="ECO:0000256" key="3">
    <source>
        <dbReference type="ARBA" id="ARBA00022603"/>
    </source>
</evidence>
<gene>
    <name evidence="6 8" type="primary">rsmI</name>
    <name evidence="8" type="ORF">E4U91_14630</name>
</gene>
<dbReference type="NCBIfam" id="TIGR00096">
    <property type="entry name" value="16S rRNA (cytidine(1402)-2'-O)-methyltransferase"/>
    <property type="match status" value="1"/>
</dbReference>
<evidence type="ECO:0000256" key="2">
    <source>
        <dbReference type="ARBA" id="ARBA00022552"/>
    </source>
</evidence>
<dbReference type="Gene3D" id="3.40.1010.10">
    <property type="entry name" value="Cobalt-precorrin-4 Transmethylase, Domain 1"/>
    <property type="match status" value="1"/>
</dbReference>
<dbReference type="InterPro" id="IPR014777">
    <property type="entry name" value="4pyrrole_Mease_sub1"/>
</dbReference>
<dbReference type="EC" id="2.1.1.198" evidence="6"/>
<dbReference type="FunFam" id="3.40.1010.10:FF:000007">
    <property type="entry name" value="Ribosomal RNA small subunit methyltransferase I"/>
    <property type="match status" value="1"/>
</dbReference>
<accession>A0A4U5WIJ1</accession>
<dbReference type="PANTHER" id="PTHR46111">
    <property type="entry name" value="RIBOSOMAL RNA SMALL SUBUNIT METHYLTRANSFERASE I"/>
    <property type="match status" value="1"/>
</dbReference>
<organism evidence="8 9">
    <name type="scientific">Streptomyces lasalocidi</name>
    <name type="common">Streptomyces lasaliensis</name>
    <dbReference type="NCBI Taxonomy" id="324833"/>
    <lineage>
        <taxon>Bacteria</taxon>
        <taxon>Bacillati</taxon>
        <taxon>Actinomycetota</taxon>
        <taxon>Actinomycetes</taxon>
        <taxon>Kitasatosporales</taxon>
        <taxon>Streptomycetaceae</taxon>
        <taxon>Streptomyces</taxon>
    </lineage>
</organism>
<dbReference type="InterPro" id="IPR035996">
    <property type="entry name" value="4pyrrol_Methylase_sf"/>
</dbReference>
<dbReference type="PIRSF" id="PIRSF005917">
    <property type="entry name" value="MTase_YraL"/>
    <property type="match status" value="1"/>
</dbReference>
<dbReference type="PANTHER" id="PTHR46111:SF1">
    <property type="entry name" value="RIBOSOMAL RNA SMALL SUBUNIT METHYLTRANSFERASE I"/>
    <property type="match status" value="1"/>
</dbReference>
<comment type="similarity">
    <text evidence="6">Belongs to the methyltransferase superfamily. RsmI family.</text>
</comment>
<evidence type="ECO:0000256" key="5">
    <source>
        <dbReference type="ARBA" id="ARBA00022691"/>
    </source>
</evidence>
<evidence type="ECO:0000256" key="4">
    <source>
        <dbReference type="ARBA" id="ARBA00022679"/>
    </source>
</evidence>
<dbReference type="HAMAP" id="MF_01877">
    <property type="entry name" value="16SrRNA_methyltr_I"/>
    <property type="match status" value="1"/>
</dbReference>
<sequence length="292" mass="31199">MTVTPDSAPGTLVLAGTPIGDVSDAPPRLARELADADVVAAEDTRRLRRLTQALGVTPRGRVVSYFEGNEAARTPELVDELLGGARVLLVTDAGMPSVSDPGYRLVAAAVEKDVRVTAVPGPSAVLTALALSGLPVDRFCFEGFLPRKAGERLSRLREVAEERRTLVYFEAPHRLDDTLAAMAEVFGGERRAAVCRELTKTYEEVRRGPLDELARWAAEGVRGEITVVVSGAPERGPGEIGPEELVRRVRVREEAGERRKEAIAAVAAEAGLPKREVFDAVVAAKHGGAQPA</sequence>
<dbReference type="CDD" id="cd11648">
    <property type="entry name" value="RsmI"/>
    <property type="match status" value="1"/>
</dbReference>
<evidence type="ECO:0000256" key="1">
    <source>
        <dbReference type="ARBA" id="ARBA00022490"/>
    </source>
</evidence>
<evidence type="ECO:0000259" key="7">
    <source>
        <dbReference type="Pfam" id="PF00590"/>
    </source>
</evidence>
<keyword evidence="9" id="KW-1185">Reference proteome</keyword>
<feature type="domain" description="Tetrapyrrole methylase" evidence="7">
    <location>
        <begin position="11"/>
        <end position="214"/>
    </location>
</feature>
<keyword evidence="4 6" id="KW-0808">Transferase</keyword>
<dbReference type="InterPro" id="IPR000878">
    <property type="entry name" value="4pyrrol_Mease"/>
</dbReference>
<dbReference type="GO" id="GO:0070677">
    <property type="term" value="F:rRNA (cytosine-2'-O-)-methyltransferase activity"/>
    <property type="evidence" value="ECO:0007669"/>
    <property type="project" value="UniProtKB-UniRule"/>
</dbReference>
<dbReference type="InterPro" id="IPR008189">
    <property type="entry name" value="rRNA_ssu_MeTfrase_I"/>
</dbReference>
<comment type="function">
    <text evidence="6">Catalyzes the 2'-O-methylation of the ribose of cytidine 1402 (C1402) in 16S rRNA.</text>
</comment>
<keyword evidence="5 6" id="KW-0949">S-adenosyl-L-methionine</keyword>
<dbReference type="RefSeq" id="WP_137307267.1">
    <property type="nucleotide sequence ID" value="NZ_SZNQ01000001.1"/>
</dbReference>
<name>A0A4U5WIJ1_STRLS</name>
<evidence type="ECO:0000313" key="8">
    <source>
        <dbReference type="EMBL" id="TKT01232.1"/>
    </source>
</evidence>
<dbReference type="GO" id="GO:0005737">
    <property type="term" value="C:cytoplasm"/>
    <property type="evidence" value="ECO:0007669"/>
    <property type="project" value="UniProtKB-SubCell"/>
</dbReference>
<protein>
    <recommendedName>
        <fullName evidence="6">Ribosomal RNA small subunit methyltransferase I</fullName>
        <ecNumber evidence="6">2.1.1.198</ecNumber>
    </recommendedName>
    <alternativeName>
        <fullName evidence="6">16S rRNA 2'-O-ribose C1402 methyltransferase</fullName>
    </alternativeName>
    <alternativeName>
        <fullName evidence="6">rRNA (cytidine-2'-O-)-methyltransferase RsmI</fullName>
    </alternativeName>
</protein>
<evidence type="ECO:0000313" key="9">
    <source>
        <dbReference type="Proteomes" id="UP000305929"/>
    </source>
</evidence>
<proteinExistence type="inferred from homology"/>
<comment type="catalytic activity">
    <reaction evidence="6">
        <text>cytidine(1402) in 16S rRNA + S-adenosyl-L-methionine = 2'-O-methylcytidine(1402) in 16S rRNA + S-adenosyl-L-homocysteine + H(+)</text>
        <dbReference type="Rhea" id="RHEA:42924"/>
        <dbReference type="Rhea" id="RHEA-COMP:10285"/>
        <dbReference type="Rhea" id="RHEA-COMP:10286"/>
        <dbReference type="ChEBI" id="CHEBI:15378"/>
        <dbReference type="ChEBI" id="CHEBI:57856"/>
        <dbReference type="ChEBI" id="CHEBI:59789"/>
        <dbReference type="ChEBI" id="CHEBI:74495"/>
        <dbReference type="ChEBI" id="CHEBI:82748"/>
        <dbReference type="EC" id="2.1.1.198"/>
    </reaction>
</comment>
<reference evidence="8 9" key="1">
    <citation type="submission" date="2019-04" db="EMBL/GenBank/DDBJ databases">
        <title>Streptomyces lasaliensis sp. nov., an Actinomycete isolated from soil which produces the polyether antibiotic lasalocid.</title>
        <authorList>
            <person name="Erwin G."/>
            <person name="Haber C."/>
        </authorList>
    </citation>
    <scope>NUCLEOTIDE SEQUENCE [LARGE SCALE GENOMIC DNA]</scope>
    <source>
        <strain evidence="8 9">X-537</strain>
    </source>
</reference>
<dbReference type="SUPFAM" id="SSF53790">
    <property type="entry name" value="Tetrapyrrole methylase"/>
    <property type="match status" value="1"/>
</dbReference>